<dbReference type="STRING" id="2880.D7G709"/>
<dbReference type="InParanoid" id="D7G709"/>
<keyword evidence="3" id="KW-0802">TPR repeat</keyword>
<dbReference type="Gene3D" id="1.20.1270.10">
    <property type="match status" value="1"/>
</dbReference>
<gene>
    <name evidence="5" type="primary">Hsp</name>
    <name evidence="5" type="ORF">Esi_0008_0135</name>
</gene>
<dbReference type="EMBL" id="FN649727">
    <property type="protein sequence ID" value="CBJ25702.1"/>
    <property type="molecule type" value="Genomic_DNA"/>
</dbReference>
<keyword evidence="5" id="KW-0346">Stress response</keyword>
<dbReference type="GO" id="GO:0005634">
    <property type="term" value="C:nucleus"/>
    <property type="evidence" value="ECO:0007669"/>
    <property type="project" value="TreeGrafter"/>
</dbReference>
<dbReference type="Pfam" id="PF00012">
    <property type="entry name" value="HSP70"/>
    <property type="match status" value="2"/>
</dbReference>
<keyword evidence="6" id="KW-1185">Reference proteome</keyword>
<sequence length="729" mass="78308">MAALVAEERWVGIDLGGDRSTTVLRSGEIIRSELGGHDTPNLVAFKARDRSIGEAAVSMVTSAPTSTVGVVHTMAGTAYSSWAQRAPTAHAAFRHAEASGGHPKGGVAVTVERQTGPQTFGGTEILAMYLCKLRACAAPTQAPGGGGEGASATACKGCFSSPAAASPVERRAVLDAARIAGFADAKVFPASDCLCAVYARKHPVSPGSAPETVIMVDVGRLQTTVVVARFGEGEGESDAPVAKADARQKENASAPCTYSVLAVRSNVDLGAFHFDDRMFRHFQGLVKKKYDHDVLPGSKQGIRLLLACRRLRELLSTTPTAETAVENLVDGVDVPLSMTRAELATLCEAELGEISSLVRGCLEEAAIDAGSLTGAQAIGGGCRMPIVQDVVKDEVGLPLGSRLDSASLAYGAALLAQGGESMQATEDALAAEGMSKEEIIKAVTDEHERQKEDAEVRAIALERNELESLLFDMGSAPNKKHGELIDKEALKAALGGLEDWLYSEEADDADLAALKTKRKEIDAELKGNVAKAFFEAVGADKKKVEAEMEAEAKAFEEEKKNNPEEGDDHDTRKLPKPERMRLVMKNKEEGTELFKGQNYRQAGARYSKALTHAAKMFDLNAEEQKEVHAVQLSLYLNLAQCYLKLQSWDQVVNNCTLALKLDAESSKALYRRAYARFTKKDYDNAKTDLDKALAYAPGDKAVATLLKKVDSVLKKQQEKEKKMWSKAFS</sequence>
<dbReference type="InterPro" id="IPR011990">
    <property type="entry name" value="TPR-like_helical_dom_sf"/>
</dbReference>
<dbReference type="InterPro" id="IPR029048">
    <property type="entry name" value="HSP70_C_sf"/>
</dbReference>
<dbReference type="Gene3D" id="3.30.420.40">
    <property type="match status" value="2"/>
</dbReference>
<dbReference type="EMBL" id="FN649035">
    <property type="protein sequence ID" value="CBJ25702.1"/>
    <property type="molecule type" value="Genomic_DNA"/>
</dbReference>
<keyword evidence="2" id="KW-0067">ATP-binding</keyword>
<dbReference type="OrthoDB" id="434160at2759"/>
<dbReference type="SUPFAM" id="SSF48452">
    <property type="entry name" value="TPR-like"/>
    <property type="match status" value="1"/>
</dbReference>
<keyword evidence="1" id="KW-0547">Nucleotide-binding</keyword>
<accession>D7G709</accession>
<dbReference type="GO" id="GO:0005524">
    <property type="term" value="F:ATP binding"/>
    <property type="evidence" value="ECO:0007669"/>
    <property type="project" value="UniProtKB-KW"/>
</dbReference>
<dbReference type="InterPro" id="IPR019734">
    <property type="entry name" value="TPR_rpt"/>
</dbReference>
<dbReference type="SUPFAM" id="SSF53067">
    <property type="entry name" value="Actin-like ATPase domain"/>
    <property type="match status" value="2"/>
</dbReference>
<dbReference type="PRINTS" id="PR00301">
    <property type="entry name" value="HEATSHOCK70"/>
</dbReference>
<protein>
    <submittedName>
        <fullName evidence="5">Heat shock protein 70</fullName>
    </submittedName>
</protein>
<feature type="repeat" description="TPR" evidence="3">
    <location>
        <begin position="666"/>
        <end position="699"/>
    </location>
</feature>
<evidence type="ECO:0000256" key="4">
    <source>
        <dbReference type="SAM" id="MobiDB-lite"/>
    </source>
</evidence>
<dbReference type="InterPro" id="IPR043129">
    <property type="entry name" value="ATPase_NBD"/>
</dbReference>
<dbReference type="InterPro" id="IPR013126">
    <property type="entry name" value="Hsp_70_fam"/>
</dbReference>
<evidence type="ECO:0000313" key="6">
    <source>
        <dbReference type="Proteomes" id="UP000002630"/>
    </source>
</evidence>
<evidence type="ECO:0000313" key="5">
    <source>
        <dbReference type="EMBL" id="CBJ25702.1"/>
    </source>
</evidence>
<dbReference type="GO" id="GO:0140662">
    <property type="term" value="F:ATP-dependent protein folding chaperone"/>
    <property type="evidence" value="ECO:0007669"/>
    <property type="project" value="InterPro"/>
</dbReference>
<evidence type="ECO:0000256" key="1">
    <source>
        <dbReference type="ARBA" id="ARBA00022741"/>
    </source>
</evidence>
<dbReference type="Gene3D" id="1.25.40.10">
    <property type="entry name" value="Tetratricopeptide repeat domain"/>
    <property type="match status" value="1"/>
</dbReference>
<dbReference type="PANTHER" id="PTHR45639:SF28">
    <property type="entry name" value="HEAT SHOCK PROTEIN-LIKE PROTEIN"/>
    <property type="match status" value="1"/>
</dbReference>
<evidence type="ECO:0000256" key="3">
    <source>
        <dbReference type="PROSITE-ProRule" id="PRU00339"/>
    </source>
</evidence>
<dbReference type="SMART" id="SM00028">
    <property type="entry name" value="TPR"/>
    <property type="match status" value="2"/>
</dbReference>
<dbReference type="Proteomes" id="UP000002630">
    <property type="component" value="Linkage Group LG02"/>
</dbReference>
<reference evidence="5 6" key="1">
    <citation type="journal article" date="2010" name="Nature">
        <title>The Ectocarpus genome and the independent evolution of multicellularity in brown algae.</title>
        <authorList>
            <person name="Cock J.M."/>
            <person name="Sterck L."/>
            <person name="Rouze P."/>
            <person name="Scornet D."/>
            <person name="Allen A.E."/>
            <person name="Amoutzias G."/>
            <person name="Anthouard V."/>
            <person name="Artiguenave F."/>
            <person name="Aury J.M."/>
            <person name="Badger J.H."/>
            <person name="Beszteri B."/>
            <person name="Billiau K."/>
            <person name="Bonnet E."/>
            <person name="Bothwell J.H."/>
            <person name="Bowler C."/>
            <person name="Boyen C."/>
            <person name="Brownlee C."/>
            <person name="Carrano C.J."/>
            <person name="Charrier B."/>
            <person name="Cho G.Y."/>
            <person name="Coelho S.M."/>
            <person name="Collen J."/>
            <person name="Corre E."/>
            <person name="Da Silva C."/>
            <person name="Delage L."/>
            <person name="Delaroque N."/>
            <person name="Dittami S.M."/>
            <person name="Doulbeau S."/>
            <person name="Elias M."/>
            <person name="Farnham G."/>
            <person name="Gachon C.M."/>
            <person name="Gschloessl B."/>
            <person name="Heesch S."/>
            <person name="Jabbari K."/>
            <person name="Jubin C."/>
            <person name="Kawai H."/>
            <person name="Kimura K."/>
            <person name="Kloareg B."/>
            <person name="Kupper F.C."/>
            <person name="Lang D."/>
            <person name="Le Bail A."/>
            <person name="Leblanc C."/>
            <person name="Lerouge P."/>
            <person name="Lohr M."/>
            <person name="Lopez P.J."/>
            <person name="Martens C."/>
            <person name="Maumus F."/>
            <person name="Michel G."/>
            <person name="Miranda-Saavedra D."/>
            <person name="Morales J."/>
            <person name="Moreau H."/>
            <person name="Motomura T."/>
            <person name="Nagasato C."/>
            <person name="Napoli C.A."/>
            <person name="Nelson D.R."/>
            <person name="Nyvall-Collen P."/>
            <person name="Peters A.F."/>
            <person name="Pommier C."/>
            <person name="Potin P."/>
            <person name="Poulain J."/>
            <person name="Quesneville H."/>
            <person name="Read B."/>
            <person name="Rensing S.A."/>
            <person name="Ritter A."/>
            <person name="Rousvoal S."/>
            <person name="Samanta M."/>
            <person name="Samson G."/>
            <person name="Schroeder D.C."/>
            <person name="Segurens B."/>
            <person name="Strittmatter M."/>
            <person name="Tonon T."/>
            <person name="Tregear J.W."/>
            <person name="Valentin K."/>
            <person name="von Dassow P."/>
            <person name="Yamagishi T."/>
            <person name="Van de Peer Y."/>
            <person name="Wincker P."/>
        </authorList>
    </citation>
    <scope>NUCLEOTIDE SEQUENCE [LARGE SCALE GENOMIC DNA]</scope>
    <source>
        <strain evidence="6">Ec32 / CCAP1310/4</strain>
    </source>
</reference>
<name>D7G709_ECTSI</name>
<organism evidence="5 6">
    <name type="scientific">Ectocarpus siliculosus</name>
    <name type="common">Brown alga</name>
    <name type="synonym">Conferva siliculosa</name>
    <dbReference type="NCBI Taxonomy" id="2880"/>
    <lineage>
        <taxon>Eukaryota</taxon>
        <taxon>Sar</taxon>
        <taxon>Stramenopiles</taxon>
        <taxon>Ochrophyta</taxon>
        <taxon>PX clade</taxon>
        <taxon>Phaeophyceae</taxon>
        <taxon>Ectocarpales</taxon>
        <taxon>Ectocarpaceae</taxon>
        <taxon>Ectocarpus</taxon>
    </lineage>
</organism>
<dbReference type="GO" id="GO:0005829">
    <property type="term" value="C:cytosol"/>
    <property type="evidence" value="ECO:0007669"/>
    <property type="project" value="TreeGrafter"/>
</dbReference>
<dbReference type="SUPFAM" id="SSF100934">
    <property type="entry name" value="Heat shock protein 70kD (HSP70), C-terminal subdomain"/>
    <property type="match status" value="1"/>
</dbReference>
<dbReference type="PANTHER" id="PTHR45639">
    <property type="entry name" value="HSC70CB, ISOFORM G-RELATED"/>
    <property type="match status" value="1"/>
</dbReference>
<evidence type="ECO:0000256" key="2">
    <source>
        <dbReference type="ARBA" id="ARBA00022840"/>
    </source>
</evidence>
<feature type="region of interest" description="Disordered" evidence="4">
    <location>
        <begin position="548"/>
        <end position="577"/>
    </location>
</feature>
<dbReference type="AlphaFoldDB" id="D7G709"/>
<dbReference type="PROSITE" id="PS50005">
    <property type="entry name" value="TPR"/>
    <property type="match status" value="1"/>
</dbReference>
<dbReference type="Gene3D" id="3.90.640.10">
    <property type="entry name" value="Actin, Chain A, domain 4"/>
    <property type="match status" value="1"/>
</dbReference>
<proteinExistence type="predicted"/>